<evidence type="ECO:0000259" key="1">
    <source>
        <dbReference type="PROSITE" id="PS50878"/>
    </source>
</evidence>
<feature type="domain" description="Reverse transcriptase" evidence="1">
    <location>
        <begin position="34"/>
        <end position="320"/>
    </location>
</feature>
<name>A0ABM3QLN3_SPIOL</name>
<reference evidence="3" key="2">
    <citation type="submission" date="2025-08" db="UniProtKB">
        <authorList>
            <consortium name="RefSeq"/>
        </authorList>
    </citation>
    <scope>IDENTIFICATION</scope>
    <source>
        <tissue evidence="3">Leaf</tissue>
    </source>
</reference>
<dbReference type="InterPro" id="IPR026960">
    <property type="entry name" value="RVT-Znf"/>
</dbReference>
<dbReference type="Pfam" id="PF00078">
    <property type="entry name" value="RVT_1"/>
    <property type="match status" value="1"/>
</dbReference>
<dbReference type="InterPro" id="IPR043502">
    <property type="entry name" value="DNA/RNA_pol_sf"/>
</dbReference>
<protein>
    <recommendedName>
        <fullName evidence="1">Reverse transcriptase domain-containing protein</fullName>
    </recommendedName>
</protein>
<dbReference type="RefSeq" id="XP_056684274.1">
    <property type="nucleotide sequence ID" value="XM_056828296.1"/>
</dbReference>
<evidence type="ECO:0000313" key="2">
    <source>
        <dbReference type="Proteomes" id="UP000813463"/>
    </source>
</evidence>
<dbReference type="PROSITE" id="PS50878">
    <property type="entry name" value="RT_POL"/>
    <property type="match status" value="1"/>
</dbReference>
<dbReference type="GeneID" id="130460759"/>
<dbReference type="CDD" id="cd01650">
    <property type="entry name" value="RT_nLTR_like"/>
    <property type="match status" value="1"/>
</dbReference>
<keyword evidence="2" id="KW-1185">Reference proteome</keyword>
<dbReference type="SUPFAM" id="SSF56672">
    <property type="entry name" value="DNA/RNA polymerases"/>
    <property type="match status" value="1"/>
</dbReference>
<accession>A0ABM3QLN3</accession>
<dbReference type="Proteomes" id="UP000813463">
    <property type="component" value="Chromosome 5"/>
</dbReference>
<dbReference type="Pfam" id="PF13966">
    <property type="entry name" value="zf-RVT"/>
    <property type="match status" value="1"/>
</dbReference>
<proteinExistence type="predicted"/>
<sequence>MQPYIAPGPDGSQPVFYQRFWDLVKPNVVGIVKEVLEGRDFPLGLNNAFLVLIPKVDVPQGAKQFRPIGLCNIVYKLVTKVIVNRLKPVLPTLISPTECSFVPNRQITDNVIIVQEMLHTMRNKKGKVGYMAVKIDFEKAYDRLRWSFICESLMELRIPQNLVEVVKQCINSVKLQILWNGEPLKEFSPSRGIRQGDPLFPYLYVICMERLTHLIDREVSLGSWKPARASRDGPPISNLAFADDLILFGEAIDQAKFVIVWAWSSGMEATEDFGKYLGVPTINGSLTTKLPRTTCDDIDRKTRSFLWGEHEGKRKVHLVVWDKVTRPRNEGGLGIKSMRQTNSAFLAKLGWRLLAEPAALWSRVLRAKYCNNGCDIDMFKDKASAFNAWRGIMSSVDVINKGLNVAVGNGNKTFFWHHRWKIRNTGWKYEAFAAYLPDSTLREIASFDLVDDEDAVDDIYWNGSPNGGFSISSALTLIRNEVELNEVSLKKRRSIWRVSIPQKMRFFLWLAIQEHLMTNGNRFVRHLTEDPRCLVCGDWGCRRERGTCG</sequence>
<gene>
    <name evidence="3" type="primary">LOC130460759</name>
</gene>
<reference evidence="2" key="1">
    <citation type="journal article" date="2021" name="Nat. Commun.">
        <title>Genomic analyses provide insights into spinach domestication and the genetic basis of agronomic traits.</title>
        <authorList>
            <person name="Cai X."/>
            <person name="Sun X."/>
            <person name="Xu C."/>
            <person name="Sun H."/>
            <person name="Wang X."/>
            <person name="Ge C."/>
            <person name="Zhang Z."/>
            <person name="Wang Q."/>
            <person name="Fei Z."/>
            <person name="Jiao C."/>
            <person name="Wang Q."/>
        </authorList>
    </citation>
    <scope>NUCLEOTIDE SEQUENCE [LARGE SCALE GENOMIC DNA]</scope>
    <source>
        <strain evidence="2">cv. Varoflay</strain>
    </source>
</reference>
<organism evidence="2 3">
    <name type="scientific">Spinacia oleracea</name>
    <name type="common">Spinach</name>
    <dbReference type="NCBI Taxonomy" id="3562"/>
    <lineage>
        <taxon>Eukaryota</taxon>
        <taxon>Viridiplantae</taxon>
        <taxon>Streptophyta</taxon>
        <taxon>Embryophyta</taxon>
        <taxon>Tracheophyta</taxon>
        <taxon>Spermatophyta</taxon>
        <taxon>Magnoliopsida</taxon>
        <taxon>eudicotyledons</taxon>
        <taxon>Gunneridae</taxon>
        <taxon>Pentapetalae</taxon>
        <taxon>Caryophyllales</taxon>
        <taxon>Chenopodiaceae</taxon>
        <taxon>Chenopodioideae</taxon>
        <taxon>Anserineae</taxon>
        <taxon>Spinacia</taxon>
    </lineage>
</organism>
<evidence type="ECO:0000313" key="3">
    <source>
        <dbReference type="RefSeq" id="XP_056684274.1"/>
    </source>
</evidence>
<dbReference type="PANTHER" id="PTHR19446">
    <property type="entry name" value="REVERSE TRANSCRIPTASES"/>
    <property type="match status" value="1"/>
</dbReference>
<dbReference type="InterPro" id="IPR000477">
    <property type="entry name" value="RT_dom"/>
</dbReference>